<evidence type="ECO:0000313" key="5">
    <source>
        <dbReference type="Proteomes" id="UP000192652"/>
    </source>
</evidence>
<keyword evidence="1" id="KW-1133">Transmembrane helix</keyword>
<dbReference type="RefSeq" id="WP_075633651.1">
    <property type="nucleotide sequence ID" value="NZ_MKIO01000021.1"/>
</dbReference>
<dbReference type="STRING" id="1672749.BJF92_11120"/>
<dbReference type="Proteomes" id="UP000186143">
    <property type="component" value="Unassembled WGS sequence"/>
</dbReference>
<reference evidence="2 4" key="1">
    <citation type="submission" date="2016-09" db="EMBL/GenBank/DDBJ databases">
        <title>Rhizobium sp. nov., a novel species isolated from the rice rhizosphere.</title>
        <authorList>
            <person name="Zhao J."/>
            <person name="Zhang X."/>
        </authorList>
    </citation>
    <scope>NUCLEOTIDE SEQUENCE [LARGE SCALE GENOMIC DNA]</scope>
    <source>
        <strain evidence="2 4">MH17</strain>
    </source>
</reference>
<keyword evidence="1" id="KW-0812">Transmembrane</keyword>
<accession>A0A1Q9AMR6</accession>
<evidence type="ECO:0000313" key="2">
    <source>
        <dbReference type="EMBL" id="OLP56635.1"/>
    </source>
</evidence>
<proteinExistence type="predicted"/>
<dbReference type="OrthoDB" id="8386581at2"/>
<sequence>MSFAGDLRTGFTGDVERKDSATEKLNKAAQSAQAEIGAVAAHAKDHPSATAMSALTIAAVAFLAGYVLGQGRRETNRWDRIW</sequence>
<organism evidence="2 4">
    <name type="scientific">Xaviernesmea rhizosphaerae</name>
    <dbReference type="NCBI Taxonomy" id="1672749"/>
    <lineage>
        <taxon>Bacteria</taxon>
        <taxon>Pseudomonadati</taxon>
        <taxon>Pseudomonadota</taxon>
        <taxon>Alphaproteobacteria</taxon>
        <taxon>Hyphomicrobiales</taxon>
        <taxon>Rhizobiaceae</taxon>
        <taxon>Rhizobium/Agrobacterium group</taxon>
        <taxon>Xaviernesmea</taxon>
    </lineage>
</organism>
<protein>
    <submittedName>
        <fullName evidence="2">Uncharacterized protein</fullName>
    </submittedName>
</protein>
<evidence type="ECO:0000313" key="4">
    <source>
        <dbReference type="Proteomes" id="UP000186143"/>
    </source>
</evidence>
<gene>
    <name evidence="2" type="ORF">BJF92_11120</name>
    <name evidence="3" type="ORF">BTR14_02715</name>
</gene>
<reference evidence="3 5" key="3">
    <citation type="journal article" date="2017" name="Antonie Van Leeuwenhoek">
        <title>Rhizobium rhizosphaerae sp. nov., a novel species isolated from rice rhizosphere.</title>
        <authorList>
            <person name="Zhao J.J."/>
            <person name="Zhang J."/>
            <person name="Zhang R.J."/>
            <person name="Zhang C.W."/>
            <person name="Yin H.Q."/>
            <person name="Zhang X.X."/>
        </authorList>
    </citation>
    <scope>NUCLEOTIDE SEQUENCE [LARGE SCALE GENOMIC DNA]</scope>
    <source>
        <strain evidence="3 5">RD15</strain>
    </source>
</reference>
<reference evidence="3" key="2">
    <citation type="submission" date="2016-12" db="EMBL/GenBank/DDBJ databases">
        <authorList>
            <person name="Zhang X."/>
            <person name="Zhao J."/>
        </authorList>
    </citation>
    <scope>NUCLEOTIDE SEQUENCE</scope>
    <source>
        <strain evidence="3">RD15</strain>
    </source>
</reference>
<feature type="transmembrane region" description="Helical" evidence="1">
    <location>
        <begin position="49"/>
        <end position="68"/>
    </location>
</feature>
<keyword evidence="1" id="KW-0472">Membrane</keyword>
<evidence type="ECO:0000313" key="3">
    <source>
        <dbReference type="EMBL" id="OQP88361.1"/>
    </source>
</evidence>
<dbReference type="EMBL" id="MSPX01000001">
    <property type="protein sequence ID" value="OQP88361.1"/>
    <property type="molecule type" value="Genomic_DNA"/>
</dbReference>
<evidence type="ECO:0000256" key="1">
    <source>
        <dbReference type="SAM" id="Phobius"/>
    </source>
</evidence>
<keyword evidence="5" id="KW-1185">Reference proteome</keyword>
<comment type="caution">
    <text evidence="2">The sequence shown here is derived from an EMBL/GenBank/DDBJ whole genome shotgun (WGS) entry which is preliminary data.</text>
</comment>
<dbReference type="Proteomes" id="UP000192652">
    <property type="component" value="Unassembled WGS sequence"/>
</dbReference>
<name>A0A1Q9AMR6_9HYPH</name>
<dbReference type="AlphaFoldDB" id="A0A1Q9AMR6"/>
<dbReference type="EMBL" id="MKIO01000021">
    <property type="protein sequence ID" value="OLP56635.1"/>
    <property type="molecule type" value="Genomic_DNA"/>
</dbReference>